<feature type="non-terminal residue" evidence="2">
    <location>
        <position position="1"/>
    </location>
</feature>
<dbReference type="AlphaFoldDB" id="A0A2P4SCW8"/>
<evidence type="ECO:0000313" key="2">
    <source>
        <dbReference type="EMBL" id="POI21957.1"/>
    </source>
</evidence>
<feature type="region of interest" description="Disordered" evidence="1">
    <location>
        <begin position="1"/>
        <end position="29"/>
    </location>
</feature>
<dbReference type="Proteomes" id="UP000237246">
    <property type="component" value="Unassembled WGS sequence"/>
</dbReference>
<gene>
    <name evidence="2" type="ORF">CIB84_014295</name>
</gene>
<evidence type="ECO:0000256" key="1">
    <source>
        <dbReference type="SAM" id="MobiDB-lite"/>
    </source>
</evidence>
<comment type="caution">
    <text evidence="2">The sequence shown here is derived from an EMBL/GenBank/DDBJ whole genome shotgun (WGS) entry which is preliminary data.</text>
</comment>
<dbReference type="EMBL" id="PPHD01063174">
    <property type="protein sequence ID" value="POI21957.1"/>
    <property type="molecule type" value="Genomic_DNA"/>
</dbReference>
<sequence>PGPGGRLQPLPVSGPEDGENSTSSKAEYFPEEAKAVPLVWRPWEGEEEETATTTLEFSNQSLGEAQRLQDPREVYGEAYGYPPVHPAIQRIRDEARKEQMLCSWNTSWPNSMSVPQLLRPQAAEDGASAADSALGTLRVCKVTLRAEGQFSASDDSPAREVTVQDSQLELEETAGIEMAGQSSGTLQAASLSPSDEAHTVCSLSLLDAGPGPAGHLEPLPASVLEDAESSDPPEAACSAEEADGASLLLSVSEK</sequence>
<proteinExistence type="predicted"/>
<accession>A0A2P4SCW8</accession>
<feature type="region of interest" description="Disordered" evidence="1">
    <location>
        <begin position="206"/>
        <end position="254"/>
    </location>
</feature>
<protein>
    <submittedName>
        <fullName evidence="2">Uncharacterized protein</fullName>
    </submittedName>
</protein>
<dbReference type="OrthoDB" id="9122334at2759"/>
<reference evidence="2 3" key="1">
    <citation type="submission" date="2018-01" db="EMBL/GenBank/DDBJ databases">
        <title>Comparison of the Chinese Bamboo Partridge and Red Junglefowl genome sequences highlights the importance of demography in genome evolution.</title>
        <authorList>
            <person name="Tiley G.P."/>
            <person name="Kimball R.T."/>
            <person name="Braun E.L."/>
            <person name="Burleigh J.G."/>
        </authorList>
    </citation>
    <scope>NUCLEOTIDE SEQUENCE [LARGE SCALE GENOMIC DNA]</scope>
    <source>
        <strain evidence="2">RTK389</strain>
        <tissue evidence="2">Blood</tissue>
    </source>
</reference>
<organism evidence="2 3">
    <name type="scientific">Bambusicola thoracicus</name>
    <name type="common">Chinese bamboo-partridge</name>
    <name type="synonym">Perdix thoracica</name>
    <dbReference type="NCBI Taxonomy" id="9083"/>
    <lineage>
        <taxon>Eukaryota</taxon>
        <taxon>Metazoa</taxon>
        <taxon>Chordata</taxon>
        <taxon>Craniata</taxon>
        <taxon>Vertebrata</taxon>
        <taxon>Euteleostomi</taxon>
        <taxon>Archelosauria</taxon>
        <taxon>Archosauria</taxon>
        <taxon>Dinosauria</taxon>
        <taxon>Saurischia</taxon>
        <taxon>Theropoda</taxon>
        <taxon>Coelurosauria</taxon>
        <taxon>Aves</taxon>
        <taxon>Neognathae</taxon>
        <taxon>Galloanserae</taxon>
        <taxon>Galliformes</taxon>
        <taxon>Phasianidae</taxon>
        <taxon>Perdicinae</taxon>
        <taxon>Bambusicola</taxon>
    </lineage>
</organism>
<keyword evidence="3" id="KW-1185">Reference proteome</keyword>
<name>A0A2P4SCW8_BAMTH</name>
<evidence type="ECO:0000313" key="3">
    <source>
        <dbReference type="Proteomes" id="UP000237246"/>
    </source>
</evidence>